<dbReference type="AlphaFoldDB" id="A0A220U4R1"/>
<dbReference type="InterPro" id="IPR016747">
    <property type="entry name" value="Phosphotransbutyrylase"/>
</dbReference>
<evidence type="ECO:0000259" key="2">
    <source>
        <dbReference type="Pfam" id="PF04892"/>
    </source>
</evidence>
<sequence>MTKINYWLLPIGWMGLIFYSSATPYQDQDIKPFMTNKLDLSFLVPFVENVTLYYHHSEVSVDALGIEGFVEFFVRKGAHVSVYFILMVLFYVACKKTMSVSSSKRLLLSYIFTSLYAILDELHQGFTQNRTPYIGDVGLDMSGALAALILIILFAAFKKKSIAKNTFS</sequence>
<dbReference type="KEGG" id="vil:CFK37_11445"/>
<evidence type="ECO:0000256" key="1">
    <source>
        <dbReference type="SAM" id="Phobius"/>
    </source>
</evidence>
<evidence type="ECO:0000313" key="4">
    <source>
        <dbReference type="Proteomes" id="UP000198312"/>
    </source>
</evidence>
<feature type="transmembrane region" description="Helical" evidence="1">
    <location>
        <begin position="77"/>
        <end position="94"/>
    </location>
</feature>
<accession>A0A220U4R1</accession>
<dbReference type="Pfam" id="PF04892">
    <property type="entry name" value="VanZ"/>
    <property type="match status" value="1"/>
</dbReference>
<keyword evidence="1" id="KW-1133">Transmembrane helix</keyword>
<feature type="domain" description="VanZ-like" evidence="2">
    <location>
        <begin position="7"/>
        <end position="154"/>
    </location>
</feature>
<protein>
    <submittedName>
        <fullName evidence="3">VanZ family protein</fullName>
    </submittedName>
</protein>
<keyword evidence="4" id="KW-1185">Reference proteome</keyword>
<keyword evidence="1" id="KW-0472">Membrane</keyword>
<feature type="transmembrane region" description="Helical" evidence="1">
    <location>
        <begin position="138"/>
        <end position="157"/>
    </location>
</feature>
<keyword evidence="1" id="KW-0812">Transmembrane</keyword>
<dbReference type="NCBIfam" id="NF037970">
    <property type="entry name" value="vanZ_1"/>
    <property type="match status" value="1"/>
</dbReference>
<dbReference type="RefSeq" id="WP_089061972.1">
    <property type="nucleotide sequence ID" value="NZ_CP022315.1"/>
</dbReference>
<dbReference type="OrthoDB" id="291892at2"/>
<evidence type="ECO:0000313" key="3">
    <source>
        <dbReference type="EMBL" id="ASK62713.1"/>
    </source>
</evidence>
<organism evidence="3 4">
    <name type="scientific">Virgibacillus phasianinus</name>
    <dbReference type="NCBI Taxonomy" id="2017483"/>
    <lineage>
        <taxon>Bacteria</taxon>
        <taxon>Bacillati</taxon>
        <taxon>Bacillota</taxon>
        <taxon>Bacilli</taxon>
        <taxon>Bacillales</taxon>
        <taxon>Bacillaceae</taxon>
        <taxon>Virgibacillus</taxon>
    </lineage>
</organism>
<gene>
    <name evidence="3" type="ORF">CFK37_11445</name>
</gene>
<dbReference type="InterPro" id="IPR006976">
    <property type="entry name" value="VanZ-like"/>
</dbReference>
<feature type="transmembrane region" description="Helical" evidence="1">
    <location>
        <begin position="106"/>
        <end position="126"/>
    </location>
</feature>
<dbReference type="PIRSF" id="PIRSF019083">
    <property type="entry name" value="UCP019083_VanZ"/>
    <property type="match status" value="1"/>
</dbReference>
<reference evidence="3 4" key="1">
    <citation type="submission" date="2017-07" db="EMBL/GenBank/DDBJ databases">
        <title>Virgibacillus sp. LM2416.</title>
        <authorList>
            <person name="Tak E.J."/>
            <person name="Bae J.-W."/>
        </authorList>
    </citation>
    <scope>NUCLEOTIDE SEQUENCE [LARGE SCALE GENOMIC DNA]</scope>
    <source>
        <strain evidence="3 4">LM2416</strain>
    </source>
</reference>
<name>A0A220U4R1_9BACI</name>
<dbReference type="Proteomes" id="UP000198312">
    <property type="component" value="Chromosome"/>
</dbReference>
<proteinExistence type="predicted"/>
<dbReference type="EMBL" id="CP022315">
    <property type="protein sequence ID" value="ASK62713.1"/>
    <property type="molecule type" value="Genomic_DNA"/>
</dbReference>